<keyword evidence="7 8" id="KW-0472">Membrane</keyword>
<evidence type="ECO:0000256" key="1">
    <source>
        <dbReference type="ARBA" id="ARBA00004141"/>
    </source>
</evidence>
<evidence type="ECO:0000313" key="10">
    <source>
        <dbReference type="Proteomes" id="UP001229346"/>
    </source>
</evidence>
<keyword evidence="5 8" id="KW-0812">Transmembrane</keyword>
<evidence type="ECO:0000256" key="4">
    <source>
        <dbReference type="ARBA" id="ARBA00022544"/>
    </source>
</evidence>
<keyword evidence="6 8" id="KW-1133">Transmembrane helix</keyword>
<evidence type="ECO:0000256" key="8">
    <source>
        <dbReference type="SAM" id="Phobius"/>
    </source>
</evidence>
<dbReference type="Pfam" id="PF03845">
    <property type="entry name" value="Spore_permease"/>
    <property type="match status" value="1"/>
</dbReference>
<dbReference type="PANTHER" id="PTHR34975:SF2">
    <property type="entry name" value="SPORE GERMINATION PROTEIN A2"/>
    <property type="match status" value="1"/>
</dbReference>
<evidence type="ECO:0000256" key="2">
    <source>
        <dbReference type="ARBA" id="ARBA00007998"/>
    </source>
</evidence>
<accession>A0ABT9U975</accession>
<feature type="transmembrane region" description="Helical" evidence="8">
    <location>
        <begin position="65"/>
        <end position="87"/>
    </location>
</feature>
<dbReference type="Proteomes" id="UP001229346">
    <property type="component" value="Unassembled WGS sequence"/>
</dbReference>
<comment type="caution">
    <text evidence="9">The sequence shown here is derived from an EMBL/GenBank/DDBJ whole genome shotgun (WGS) entry which is preliminary data.</text>
</comment>
<sequence length="325" mass="37029">MIIAASIGLALTLLYLAIYYRDPERDLFELCRYYFGKWAGTIIGLSFIVYFAYEASRVLRDLGELTVLVLLNRTPLLIILLLSVLVVGNTVRYGARVLFLTSLALFPIMILSYLFLGTMTVGTGLIEYEQIRPLLEQGWKPIWNAAFPEIVAFPFGQLVLFLVFFPLVKERRRLRRPVLISYLFVAIFLTIINQMNFLVLGPHLVEKSTVPLLQVIQLIEIIDVFERMDVLFVLILFMGLGIKMAAFFVGAVTGLQKITGIGLKKWVLPLGTAIYAASLISPNYTHHMWLGLEKMPLLFLIFQIAIPLFLFLVMHVQRKPNKIKV</sequence>
<proteinExistence type="inferred from homology"/>
<feature type="transmembrane region" description="Helical" evidence="8">
    <location>
        <begin position="146"/>
        <end position="167"/>
    </location>
</feature>
<comment type="similarity">
    <text evidence="2">Belongs to the amino acid-polyamine-organocation (APC) superfamily. Spore germination protein (SGP) (TC 2.A.3.9) family.</text>
</comment>
<organism evidence="9 10">
    <name type="scientific">Paenibacillus harenae</name>
    <dbReference type="NCBI Taxonomy" id="306543"/>
    <lineage>
        <taxon>Bacteria</taxon>
        <taxon>Bacillati</taxon>
        <taxon>Bacillota</taxon>
        <taxon>Bacilli</taxon>
        <taxon>Bacillales</taxon>
        <taxon>Paenibacillaceae</taxon>
        <taxon>Paenibacillus</taxon>
    </lineage>
</organism>
<reference evidence="9 10" key="1">
    <citation type="submission" date="2023-07" db="EMBL/GenBank/DDBJ databases">
        <title>Sorghum-associated microbial communities from plants grown in Nebraska, USA.</title>
        <authorList>
            <person name="Schachtman D."/>
        </authorList>
    </citation>
    <scope>NUCLEOTIDE SEQUENCE [LARGE SCALE GENOMIC DNA]</scope>
    <source>
        <strain evidence="9 10">CC482</strain>
    </source>
</reference>
<dbReference type="NCBIfam" id="TIGR00912">
    <property type="entry name" value="2A0309"/>
    <property type="match status" value="1"/>
</dbReference>
<dbReference type="InterPro" id="IPR004761">
    <property type="entry name" value="Spore_GerAB"/>
</dbReference>
<evidence type="ECO:0000256" key="7">
    <source>
        <dbReference type="ARBA" id="ARBA00023136"/>
    </source>
</evidence>
<keyword evidence="4" id="KW-0309">Germination</keyword>
<protein>
    <submittedName>
        <fullName evidence="9">Spore germination protein KB</fullName>
    </submittedName>
</protein>
<evidence type="ECO:0000256" key="6">
    <source>
        <dbReference type="ARBA" id="ARBA00022989"/>
    </source>
</evidence>
<comment type="subcellular location">
    <subcellularLocation>
        <location evidence="1">Membrane</location>
        <topology evidence="1">Multi-pass membrane protein</topology>
    </subcellularLocation>
</comment>
<evidence type="ECO:0000256" key="3">
    <source>
        <dbReference type="ARBA" id="ARBA00022448"/>
    </source>
</evidence>
<feature type="transmembrane region" description="Helical" evidence="8">
    <location>
        <begin position="266"/>
        <end position="285"/>
    </location>
</feature>
<gene>
    <name evidence="9" type="ORF">J2T15_005609</name>
</gene>
<feature type="transmembrane region" description="Helical" evidence="8">
    <location>
        <begin position="297"/>
        <end position="316"/>
    </location>
</feature>
<dbReference type="EMBL" id="JAUSSU010000016">
    <property type="protein sequence ID" value="MDQ0116133.1"/>
    <property type="molecule type" value="Genomic_DNA"/>
</dbReference>
<evidence type="ECO:0000256" key="5">
    <source>
        <dbReference type="ARBA" id="ARBA00022692"/>
    </source>
</evidence>
<keyword evidence="3" id="KW-0813">Transport</keyword>
<feature type="transmembrane region" description="Helical" evidence="8">
    <location>
        <begin position="179"/>
        <end position="200"/>
    </location>
</feature>
<evidence type="ECO:0000313" key="9">
    <source>
        <dbReference type="EMBL" id="MDQ0116133.1"/>
    </source>
</evidence>
<keyword evidence="10" id="KW-1185">Reference proteome</keyword>
<feature type="transmembrane region" description="Helical" evidence="8">
    <location>
        <begin position="34"/>
        <end position="53"/>
    </location>
</feature>
<dbReference type="PANTHER" id="PTHR34975">
    <property type="entry name" value="SPORE GERMINATION PROTEIN A2"/>
    <property type="match status" value="1"/>
</dbReference>
<feature type="transmembrane region" description="Helical" evidence="8">
    <location>
        <begin position="99"/>
        <end position="126"/>
    </location>
</feature>
<name>A0ABT9U975_PAEHA</name>
<feature type="transmembrane region" description="Helical" evidence="8">
    <location>
        <begin position="230"/>
        <end position="254"/>
    </location>
</feature>
<feature type="transmembrane region" description="Helical" evidence="8">
    <location>
        <begin position="6"/>
        <end position="22"/>
    </location>
</feature>